<dbReference type="EMBL" id="BPLR01004985">
    <property type="protein sequence ID" value="GIX98932.1"/>
    <property type="molecule type" value="Genomic_DNA"/>
</dbReference>
<evidence type="ECO:0000313" key="1">
    <source>
        <dbReference type="EMBL" id="GIX98932.1"/>
    </source>
</evidence>
<evidence type="ECO:0000313" key="2">
    <source>
        <dbReference type="Proteomes" id="UP001054945"/>
    </source>
</evidence>
<gene>
    <name evidence="1" type="ORF">CEXT_201651</name>
</gene>
<reference evidence="1 2" key="1">
    <citation type="submission" date="2021-06" db="EMBL/GenBank/DDBJ databases">
        <title>Caerostris extrusa draft genome.</title>
        <authorList>
            <person name="Kono N."/>
            <person name="Arakawa K."/>
        </authorList>
    </citation>
    <scope>NUCLEOTIDE SEQUENCE [LARGE SCALE GENOMIC DNA]</scope>
</reference>
<protein>
    <submittedName>
        <fullName evidence="1">Uncharacterized protein</fullName>
    </submittedName>
</protein>
<keyword evidence="2" id="KW-1185">Reference proteome</keyword>
<organism evidence="1 2">
    <name type="scientific">Caerostris extrusa</name>
    <name type="common">Bark spider</name>
    <name type="synonym">Caerostris bankana</name>
    <dbReference type="NCBI Taxonomy" id="172846"/>
    <lineage>
        <taxon>Eukaryota</taxon>
        <taxon>Metazoa</taxon>
        <taxon>Ecdysozoa</taxon>
        <taxon>Arthropoda</taxon>
        <taxon>Chelicerata</taxon>
        <taxon>Arachnida</taxon>
        <taxon>Araneae</taxon>
        <taxon>Araneomorphae</taxon>
        <taxon>Entelegynae</taxon>
        <taxon>Araneoidea</taxon>
        <taxon>Araneidae</taxon>
        <taxon>Caerostris</taxon>
    </lineage>
</organism>
<proteinExistence type="predicted"/>
<sequence>MEKKGSERSEQIATVVTYSSQYFERKELNVSRSQCQHPWGCTWRWWAGAPLLSNSALLASSRDMLSPVV</sequence>
<accession>A0AAV4PNE9</accession>
<name>A0AAV4PNE9_CAEEX</name>
<dbReference type="AlphaFoldDB" id="A0AAV4PNE9"/>
<comment type="caution">
    <text evidence="1">The sequence shown here is derived from an EMBL/GenBank/DDBJ whole genome shotgun (WGS) entry which is preliminary data.</text>
</comment>
<dbReference type="Proteomes" id="UP001054945">
    <property type="component" value="Unassembled WGS sequence"/>
</dbReference>